<gene>
    <name evidence="7" type="ORF">DI564_09905</name>
</gene>
<feature type="transmembrane region" description="Helical" evidence="5">
    <location>
        <begin position="273"/>
        <end position="296"/>
    </location>
</feature>
<proteinExistence type="predicted"/>
<dbReference type="GO" id="GO:0140359">
    <property type="term" value="F:ABC-type transporter activity"/>
    <property type="evidence" value="ECO:0007669"/>
    <property type="project" value="InterPro"/>
</dbReference>
<evidence type="ECO:0000256" key="5">
    <source>
        <dbReference type="SAM" id="Phobius"/>
    </source>
</evidence>
<feature type="transmembrane region" description="Helical" evidence="5">
    <location>
        <begin position="355"/>
        <end position="377"/>
    </location>
</feature>
<name>A0A2W5KIU8_9GAMM</name>
<evidence type="ECO:0000256" key="1">
    <source>
        <dbReference type="ARBA" id="ARBA00004141"/>
    </source>
</evidence>
<comment type="caution">
    <text evidence="7">The sequence shown here is derived from an EMBL/GenBank/DDBJ whole genome shotgun (WGS) entry which is preliminary data.</text>
</comment>
<dbReference type="Pfam" id="PF12698">
    <property type="entry name" value="ABC2_membrane_3"/>
    <property type="match status" value="1"/>
</dbReference>
<sequence length="391" mass="42826">MKSILTVFLKEVRENLRDRRTVLNTLLTGPLMAPLMFVLIINAVISRELDKAEKPLPVPVIGAEHAPNLIEALKQQGAEIKEAPADPERAVREQDADLVLKIPASYAEAWRKGEPAQVELIFDQSQRDASGSVARLRGMLESYGQRTATMRVVARGLSPTLMKPVVVASRDQSTAQARGGMMFSMLPYFFILGAFIGGMALAIDTTAGERERQSLEPLFANPVPRSRILLGKLGATTSFAFTTLVLSILAFSVAALFLPTGKLGMSLQIGPRFALLTLIVMLPLVFLLASLQTLAAAFAKSYREAQTYLSLLMFVPIIPTLMMSLFPFKTQTWMYAVPLVGQQVTITRLMRGDPVAMSEIALCFVATAAVAFLAYWVTARVYRSERLAISA</sequence>
<dbReference type="PANTHER" id="PTHR43471:SF3">
    <property type="entry name" value="ABC TRANSPORTER PERMEASE PROTEIN NATB"/>
    <property type="match status" value="1"/>
</dbReference>
<dbReference type="InterPro" id="IPR013525">
    <property type="entry name" value="ABC2_TM"/>
</dbReference>
<organism evidence="7 8">
    <name type="scientific">Rhodanobacter denitrificans</name>
    <dbReference type="NCBI Taxonomy" id="666685"/>
    <lineage>
        <taxon>Bacteria</taxon>
        <taxon>Pseudomonadati</taxon>
        <taxon>Pseudomonadota</taxon>
        <taxon>Gammaproteobacteria</taxon>
        <taxon>Lysobacterales</taxon>
        <taxon>Rhodanobacteraceae</taxon>
        <taxon>Rhodanobacter</taxon>
    </lineage>
</organism>
<feature type="domain" description="ABC-2 type transporter transmembrane" evidence="6">
    <location>
        <begin position="31"/>
        <end position="376"/>
    </location>
</feature>
<feature type="transmembrane region" description="Helical" evidence="5">
    <location>
        <begin position="233"/>
        <end position="258"/>
    </location>
</feature>
<feature type="transmembrane region" description="Helical" evidence="5">
    <location>
        <begin position="185"/>
        <end position="203"/>
    </location>
</feature>
<evidence type="ECO:0000313" key="8">
    <source>
        <dbReference type="Proteomes" id="UP000249046"/>
    </source>
</evidence>
<evidence type="ECO:0000256" key="4">
    <source>
        <dbReference type="ARBA" id="ARBA00023136"/>
    </source>
</evidence>
<feature type="transmembrane region" description="Helical" evidence="5">
    <location>
        <begin position="308"/>
        <end position="328"/>
    </location>
</feature>
<reference evidence="7 8" key="1">
    <citation type="submission" date="2017-08" db="EMBL/GenBank/DDBJ databases">
        <title>Infants hospitalized years apart are colonized by the same room-sourced microbial strains.</title>
        <authorList>
            <person name="Brooks B."/>
            <person name="Olm M.R."/>
            <person name="Firek B.A."/>
            <person name="Baker R."/>
            <person name="Thomas B.C."/>
            <person name="Morowitz M.J."/>
            <person name="Banfield J.F."/>
        </authorList>
    </citation>
    <scope>NUCLEOTIDE SEQUENCE [LARGE SCALE GENOMIC DNA]</scope>
    <source>
        <strain evidence="7">S2_005_003_R2_42</strain>
    </source>
</reference>
<feature type="transmembrane region" description="Helical" evidence="5">
    <location>
        <begin position="21"/>
        <end position="45"/>
    </location>
</feature>
<evidence type="ECO:0000256" key="2">
    <source>
        <dbReference type="ARBA" id="ARBA00022692"/>
    </source>
</evidence>
<dbReference type="AlphaFoldDB" id="A0A2W5KIU8"/>
<dbReference type="GO" id="GO:0016020">
    <property type="term" value="C:membrane"/>
    <property type="evidence" value="ECO:0007669"/>
    <property type="project" value="UniProtKB-SubCell"/>
</dbReference>
<protein>
    <submittedName>
        <fullName evidence="7">ABC transporter permease</fullName>
    </submittedName>
</protein>
<keyword evidence="4 5" id="KW-0472">Membrane</keyword>
<comment type="subcellular location">
    <subcellularLocation>
        <location evidence="1">Membrane</location>
        <topology evidence="1">Multi-pass membrane protein</topology>
    </subcellularLocation>
</comment>
<evidence type="ECO:0000256" key="3">
    <source>
        <dbReference type="ARBA" id="ARBA00022989"/>
    </source>
</evidence>
<keyword evidence="3 5" id="KW-1133">Transmembrane helix</keyword>
<dbReference type="EMBL" id="QFPO01000007">
    <property type="protein sequence ID" value="PZQ14805.1"/>
    <property type="molecule type" value="Genomic_DNA"/>
</dbReference>
<accession>A0A2W5KIU8</accession>
<evidence type="ECO:0000259" key="6">
    <source>
        <dbReference type="Pfam" id="PF12698"/>
    </source>
</evidence>
<evidence type="ECO:0000313" key="7">
    <source>
        <dbReference type="EMBL" id="PZQ14805.1"/>
    </source>
</evidence>
<dbReference type="Proteomes" id="UP000249046">
    <property type="component" value="Unassembled WGS sequence"/>
</dbReference>
<dbReference type="PANTHER" id="PTHR43471">
    <property type="entry name" value="ABC TRANSPORTER PERMEASE"/>
    <property type="match status" value="1"/>
</dbReference>
<keyword evidence="2 5" id="KW-0812">Transmembrane</keyword>